<keyword evidence="3" id="KW-1185">Reference proteome</keyword>
<keyword evidence="1" id="KW-0812">Transmembrane</keyword>
<evidence type="ECO:0000313" key="3">
    <source>
        <dbReference type="Proteomes" id="UP000711995"/>
    </source>
</evidence>
<feature type="transmembrane region" description="Helical" evidence="1">
    <location>
        <begin position="57"/>
        <end position="78"/>
    </location>
</feature>
<gene>
    <name evidence="2" type="ORF">HCT14_00005</name>
</gene>
<dbReference type="Proteomes" id="UP000711995">
    <property type="component" value="Unassembled WGS sequence"/>
</dbReference>
<proteinExistence type="predicted"/>
<sequence>MKSWVLFSVLLSFTLLTKTHIHAYDAFHPMPTLTYYNDYATMSTKSGSRGIHPALRFFIISIGTFPLAYLLTYPIISLSTNNSWSMNRQITTTLAISAGLSVTVSLIDLIRGFTNRKKNEYIHEAI</sequence>
<dbReference type="AlphaFoldDB" id="A0A968G8G2"/>
<evidence type="ECO:0000313" key="2">
    <source>
        <dbReference type="EMBL" id="NIZ39906.1"/>
    </source>
</evidence>
<reference evidence="2 3" key="1">
    <citation type="submission" date="2020-03" db="EMBL/GenBank/DDBJ databases">
        <title>Spirochaetal bacteria isolated from arthropods constitute a novel genus Entomospira genus novum within the order Spirochaetales.</title>
        <authorList>
            <person name="Grana-Miraglia L."/>
            <person name="Sikutova S."/>
            <person name="Fingerle V."/>
            <person name="Sing A."/>
            <person name="Castillo-Ramirez S."/>
            <person name="Margos G."/>
            <person name="Rudolf I."/>
        </authorList>
    </citation>
    <scope>NUCLEOTIDE SEQUENCE [LARGE SCALE GENOMIC DNA]</scope>
    <source>
        <strain evidence="2 3">BR193</strain>
    </source>
</reference>
<evidence type="ECO:0000256" key="1">
    <source>
        <dbReference type="SAM" id="Phobius"/>
    </source>
</evidence>
<feature type="transmembrane region" description="Helical" evidence="1">
    <location>
        <begin position="90"/>
        <end position="110"/>
    </location>
</feature>
<protein>
    <submittedName>
        <fullName evidence="2">Uncharacterized protein</fullName>
    </submittedName>
</protein>
<accession>A0A968G8G2</accession>
<organism evidence="2 3">
    <name type="scientific">Entomospira entomophila</name>
    <dbReference type="NCBI Taxonomy" id="2719988"/>
    <lineage>
        <taxon>Bacteria</taxon>
        <taxon>Pseudomonadati</taxon>
        <taxon>Spirochaetota</taxon>
        <taxon>Spirochaetia</taxon>
        <taxon>Spirochaetales</taxon>
        <taxon>Spirochaetaceae</taxon>
        <taxon>Entomospira</taxon>
    </lineage>
</organism>
<keyword evidence="1" id="KW-1133">Transmembrane helix</keyword>
<comment type="caution">
    <text evidence="2">The sequence shown here is derived from an EMBL/GenBank/DDBJ whole genome shotgun (WGS) entry which is preliminary data.</text>
</comment>
<dbReference type="RefSeq" id="WP_167699516.1">
    <property type="nucleotide sequence ID" value="NZ_CP118174.1"/>
</dbReference>
<keyword evidence="1" id="KW-0472">Membrane</keyword>
<dbReference type="EMBL" id="JAATLJ010000001">
    <property type="protein sequence ID" value="NIZ39906.1"/>
    <property type="molecule type" value="Genomic_DNA"/>
</dbReference>
<name>A0A968G8G2_9SPIO</name>